<protein>
    <recommendedName>
        <fullName evidence="3">Sperm-tail PG-rich repeat protein</fullName>
    </recommendedName>
</protein>
<sequence>MLSTSASSVSYRQKGKLPSANSKLYKGFVHDATSKLSIGSIPAKLELIIYRDQSTKAFGSSEPRFKEQLPDNPGPQEYECGLYSFGKVQSESISNKGNGGLACSQERYVFAPKYVNSGPGSGQYAQSQSFNTSQSTNNPSFFMRQQQQKSVEKIEVINPGPGEYDMPQPKKSNVVKYRLISKQTQQPPPGQYEVQHLLSKPEHKGPTSNFYPEITPQQQIIAMMLNDKDKQNDKILPGPGDCEIKFPLFDPDYIIKKVLSSFAIQTGKDRLGKYERVQEQEIIGPGSYQIPSKFDEITKEKLLVSGNVFMSESLRQSYGDFEKKLGPNPKSPYILPKKKEFSLQSAKKTGVIIILFQSIIYLQYQLKNVKYWLCYNNQKYQIIYIFSSLFELYYIQSLILNQITIICF</sequence>
<comment type="caution">
    <text evidence="1">The sequence shown here is derived from an EMBL/GenBank/DDBJ whole genome shotgun (WGS) entry which is preliminary data.</text>
</comment>
<gene>
    <name evidence="1" type="ORF">PPENT_87.1.T0330309</name>
</gene>
<evidence type="ECO:0000313" key="2">
    <source>
        <dbReference type="Proteomes" id="UP000689195"/>
    </source>
</evidence>
<name>A0A8S1U8E9_9CILI</name>
<dbReference type="EMBL" id="CAJJDO010000033">
    <property type="protein sequence ID" value="CAD8159759.1"/>
    <property type="molecule type" value="Genomic_DNA"/>
</dbReference>
<organism evidence="1 2">
    <name type="scientific">Paramecium pentaurelia</name>
    <dbReference type="NCBI Taxonomy" id="43138"/>
    <lineage>
        <taxon>Eukaryota</taxon>
        <taxon>Sar</taxon>
        <taxon>Alveolata</taxon>
        <taxon>Ciliophora</taxon>
        <taxon>Intramacronucleata</taxon>
        <taxon>Oligohymenophorea</taxon>
        <taxon>Peniculida</taxon>
        <taxon>Parameciidae</taxon>
        <taxon>Paramecium</taxon>
    </lineage>
</organism>
<dbReference type="Proteomes" id="UP000689195">
    <property type="component" value="Unassembled WGS sequence"/>
</dbReference>
<keyword evidence="2" id="KW-1185">Reference proteome</keyword>
<evidence type="ECO:0000313" key="1">
    <source>
        <dbReference type="EMBL" id="CAD8159759.1"/>
    </source>
</evidence>
<dbReference type="AlphaFoldDB" id="A0A8S1U8E9"/>
<evidence type="ECO:0008006" key="3">
    <source>
        <dbReference type="Google" id="ProtNLM"/>
    </source>
</evidence>
<proteinExistence type="predicted"/>
<reference evidence="1" key="1">
    <citation type="submission" date="2021-01" db="EMBL/GenBank/DDBJ databases">
        <authorList>
            <consortium name="Genoscope - CEA"/>
            <person name="William W."/>
        </authorList>
    </citation>
    <scope>NUCLEOTIDE SEQUENCE</scope>
</reference>
<dbReference type="OrthoDB" id="284284at2759"/>
<accession>A0A8S1U8E9</accession>